<protein>
    <submittedName>
        <fullName evidence="1">Uncharacterized protein</fullName>
    </submittedName>
</protein>
<keyword evidence="2" id="KW-1185">Reference proteome</keyword>
<dbReference type="Proteomes" id="UP000053989">
    <property type="component" value="Unassembled WGS sequence"/>
</dbReference>
<organism evidence="1 2">
    <name type="scientific">Scleroderma citrinum Foug A</name>
    <dbReference type="NCBI Taxonomy" id="1036808"/>
    <lineage>
        <taxon>Eukaryota</taxon>
        <taxon>Fungi</taxon>
        <taxon>Dikarya</taxon>
        <taxon>Basidiomycota</taxon>
        <taxon>Agaricomycotina</taxon>
        <taxon>Agaricomycetes</taxon>
        <taxon>Agaricomycetidae</taxon>
        <taxon>Boletales</taxon>
        <taxon>Sclerodermatineae</taxon>
        <taxon>Sclerodermataceae</taxon>
        <taxon>Scleroderma</taxon>
    </lineage>
</organism>
<dbReference type="InParanoid" id="A0A0C2ZM57"/>
<reference evidence="2" key="2">
    <citation type="submission" date="2015-01" db="EMBL/GenBank/DDBJ databases">
        <title>Evolutionary Origins and Diversification of the Mycorrhizal Mutualists.</title>
        <authorList>
            <consortium name="DOE Joint Genome Institute"/>
            <consortium name="Mycorrhizal Genomics Consortium"/>
            <person name="Kohler A."/>
            <person name="Kuo A."/>
            <person name="Nagy L.G."/>
            <person name="Floudas D."/>
            <person name="Copeland A."/>
            <person name="Barry K.W."/>
            <person name="Cichocki N."/>
            <person name="Veneault-Fourrey C."/>
            <person name="LaButti K."/>
            <person name="Lindquist E.A."/>
            <person name="Lipzen A."/>
            <person name="Lundell T."/>
            <person name="Morin E."/>
            <person name="Murat C."/>
            <person name="Riley R."/>
            <person name="Ohm R."/>
            <person name="Sun H."/>
            <person name="Tunlid A."/>
            <person name="Henrissat B."/>
            <person name="Grigoriev I.V."/>
            <person name="Hibbett D.S."/>
            <person name="Martin F."/>
        </authorList>
    </citation>
    <scope>NUCLEOTIDE SEQUENCE [LARGE SCALE GENOMIC DNA]</scope>
    <source>
        <strain evidence="2">Foug A</strain>
    </source>
</reference>
<evidence type="ECO:0000313" key="1">
    <source>
        <dbReference type="EMBL" id="KIM62643.1"/>
    </source>
</evidence>
<dbReference type="OrthoDB" id="73901at2759"/>
<name>A0A0C2ZM57_9AGAM</name>
<evidence type="ECO:0000313" key="2">
    <source>
        <dbReference type="Proteomes" id="UP000053989"/>
    </source>
</evidence>
<reference evidence="1 2" key="1">
    <citation type="submission" date="2014-04" db="EMBL/GenBank/DDBJ databases">
        <authorList>
            <consortium name="DOE Joint Genome Institute"/>
            <person name="Kuo A."/>
            <person name="Kohler A."/>
            <person name="Nagy L.G."/>
            <person name="Floudas D."/>
            <person name="Copeland A."/>
            <person name="Barry K.W."/>
            <person name="Cichocki N."/>
            <person name="Veneault-Fourrey C."/>
            <person name="LaButti K."/>
            <person name="Lindquist E.A."/>
            <person name="Lipzen A."/>
            <person name="Lundell T."/>
            <person name="Morin E."/>
            <person name="Murat C."/>
            <person name="Sun H."/>
            <person name="Tunlid A."/>
            <person name="Henrissat B."/>
            <person name="Grigoriev I.V."/>
            <person name="Hibbett D.S."/>
            <person name="Martin F."/>
            <person name="Nordberg H.P."/>
            <person name="Cantor M.N."/>
            <person name="Hua S.X."/>
        </authorList>
    </citation>
    <scope>NUCLEOTIDE SEQUENCE [LARGE SCALE GENOMIC DNA]</scope>
    <source>
        <strain evidence="1 2">Foug A</strain>
    </source>
</reference>
<dbReference type="EMBL" id="KN822041">
    <property type="protein sequence ID" value="KIM62643.1"/>
    <property type="molecule type" value="Genomic_DNA"/>
</dbReference>
<accession>A0A0C2ZM57</accession>
<sequence length="189" mass="21106">MCCSIAATRVFADYLHVLFRSEHILFSSLRLGSFWTFVLSSLLVGVMCLFERWPRWASHPQILSAGWKASLYGLVTLCRLWVALHVTIPSVALMSCDGLSYETISHNEVSSAQEALLGSPRHRQNRTKPKPDSIFIHPYQSNLAQADAAAFELSISGNMELVTGIRPSDDQGWEHSKGRDVARELFRGG</sequence>
<gene>
    <name evidence="1" type="ORF">SCLCIDRAFT_15786</name>
</gene>
<proteinExistence type="predicted"/>
<dbReference type="HOGENOM" id="CLU_102614_0_0_1"/>
<dbReference type="AlphaFoldDB" id="A0A0C2ZM57"/>